<proteinExistence type="predicted"/>
<dbReference type="Gene3D" id="3.40.50.10740">
    <property type="entry name" value="Class I glutamine amidotransferase-like"/>
    <property type="match status" value="1"/>
</dbReference>
<gene>
    <name evidence="2" type="ORF">OHA16_00435</name>
</gene>
<dbReference type="PANTHER" id="PTHR30237:SF2">
    <property type="entry name" value="MUREIN TETRAPEPTIDE CARBOXYPEPTIDASE"/>
    <property type="match status" value="1"/>
</dbReference>
<protein>
    <submittedName>
        <fullName evidence="2">LD-carboxypeptidase</fullName>
    </submittedName>
</protein>
<sequence>MRAIVASDGGQTVFGYLDLIDVEAIRADPKPILGYSDISLLHLALHARTGLVGFHPDMAVPGFGGHWQSAPTARQASPTLPEIVLDVLGDRDIPVLGNVESGHAGPNLPCRSASAPASTRSGGRCRCSNRRWRQTC</sequence>
<organism evidence="2 3">
    <name type="scientific">Kitasatospora purpeofusca</name>
    <dbReference type="NCBI Taxonomy" id="67352"/>
    <lineage>
        <taxon>Bacteria</taxon>
        <taxon>Bacillati</taxon>
        <taxon>Actinomycetota</taxon>
        <taxon>Actinomycetes</taxon>
        <taxon>Kitasatosporales</taxon>
        <taxon>Streptomycetaceae</taxon>
        <taxon>Kitasatospora</taxon>
    </lineage>
</organism>
<reference evidence="2" key="1">
    <citation type="submission" date="2022-10" db="EMBL/GenBank/DDBJ databases">
        <title>The complete genomes of actinobacterial strains from the NBC collection.</title>
        <authorList>
            <person name="Joergensen T.S."/>
            <person name="Alvarez Arevalo M."/>
            <person name="Sterndorff E.B."/>
            <person name="Faurdal D."/>
            <person name="Vuksanovic O."/>
            <person name="Mourched A.-S."/>
            <person name="Charusanti P."/>
            <person name="Shaw S."/>
            <person name="Blin K."/>
            <person name="Weber T."/>
        </authorList>
    </citation>
    <scope>NUCLEOTIDE SEQUENCE</scope>
    <source>
        <strain evidence="2">NBC_00222</strain>
    </source>
</reference>
<dbReference type="InterPro" id="IPR027478">
    <property type="entry name" value="LdcA_N"/>
</dbReference>
<evidence type="ECO:0000259" key="1">
    <source>
        <dbReference type="Pfam" id="PF02016"/>
    </source>
</evidence>
<evidence type="ECO:0000313" key="3">
    <source>
        <dbReference type="Proteomes" id="UP001432222"/>
    </source>
</evidence>
<dbReference type="InterPro" id="IPR003507">
    <property type="entry name" value="S66_fam"/>
</dbReference>
<dbReference type="EMBL" id="CP108110">
    <property type="protein sequence ID" value="WUQ81562.1"/>
    <property type="molecule type" value="Genomic_DNA"/>
</dbReference>
<dbReference type="RefSeq" id="WP_328952638.1">
    <property type="nucleotide sequence ID" value="NZ_CP108110.1"/>
</dbReference>
<dbReference type="InterPro" id="IPR040449">
    <property type="entry name" value="Peptidase_S66_N"/>
</dbReference>
<accession>A0ABZ1TRJ8</accession>
<evidence type="ECO:0000313" key="2">
    <source>
        <dbReference type="EMBL" id="WUQ81562.1"/>
    </source>
</evidence>
<dbReference type="Pfam" id="PF02016">
    <property type="entry name" value="Peptidase_S66"/>
    <property type="match status" value="1"/>
</dbReference>
<dbReference type="PANTHER" id="PTHR30237">
    <property type="entry name" value="MURAMOYLTETRAPEPTIDE CARBOXYPEPTIDASE"/>
    <property type="match status" value="1"/>
</dbReference>
<dbReference type="InterPro" id="IPR029062">
    <property type="entry name" value="Class_I_gatase-like"/>
</dbReference>
<keyword evidence="3" id="KW-1185">Reference proteome</keyword>
<name>A0ABZ1TRJ8_9ACTN</name>
<feature type="domain" description="LD-carboxypeptidase N-terminal" evidence="1">
    <location>
        <begin position="2"/>
        <end position="55"/>
    </location>
</feature>
<dbReference type="SUPFAM" id="SSF52317">
    <property type="entry name" value="Class I glutamine amidotransferase-like"/>
    <property type="match status" value="1"/>
</dbReference>
<dbReference type="Proteomes" id="UP001432222">
    <property type="component" value="Chromosome"/>
</dbReference>